<geneLocation type="plasmid" evidence="3">
    <name>pnfsy08</name>
</geneLocation>
<dbReference type="OrthoDB" id="5489750at2"/>
<name>A0A2K8TCU3_9NOSO</name>
<gene>
    <name evidence="2" type="ORF">COO91_11082</name>
</gene>
<reference evidence="2 3" key="1">
    <citation type="submission" date="2017-11" db="EMBL/GenBank/DDBJ databases">
        <title>Complete genome of a free-living desiccation-tolerant cyanobacterium and its photosynthetic adaptation to extreme terrestrial habitat.</title>
        <authorList>
            <person name="Shang J."/>
        </authorList>
    </citation>
    <scope>NUCLEOTIDE SEQUENCE [LARGE SCALE GENOMIC DNA]</scope>
    <source>
        <strain evidence="2 3">CCNUN1</strain>
        <plasmid evidence="3">pnfsy08</plasmid>
    </source>
</reference>
<feature type="signal peptide" evidence="1">
    <location>
        <begin position="1"/>
        <end position="21"/>
    </location>
</feature>
<dbReference type="KEGG" id="nfl:COO91_11082"/>
<organism evidence="2 3">
    <name type="scientific">Nostoc flagelliforme CCNUN1</name>
    <dbReference type="NCBI Taxonomy" id="2038116"/>
    <lineage>
        <taxon>Bacteria</taxon>
        <taxon>Bacillati</taxon>
        <taxon>Cyanobacteriota</taxon>
        <taxon>Cyanophyceae</taxon>
        <taxon>Nostocales</taxon>
        <taxon>Nostocaceae</taxon>
        <taxon>Nostoc</taxon>
    </lineage>
</organism>
<sequence>MKSFICYVTLLLFGASLLANSRSTANESSITSNSLVVAETTSSEEFIARGTEPFWSVTVSKKAIVYSSPDTKQQAFSYIAPLKAEARPVDLVRVYRLQGKGNNILIIKKVDACSDGMSDKEYPYSAIFILGNKVLEGCAEKK</sequence>
<keyword evidence="3" id="KW-1185">Reference proteome</keyword>
<dbReference type="Proteomes" id="UP000232003">
    <property type="component" value="Plasmid pNFSY08"/>
</dbReference>
<dbReference type="EMBL" id="CP024793">
    <property type="protein sequence ID" value="AUB44835.1"/>
    <property type="molecule type" value="Genomic_DNA"/>
</dbReference>
<feature type="chain" id="PRO_5014675150" evidence="1">
    <location>
        <begin position="22"/>
        <end position="142"/>
    </location>
</feature>
<protein>
    <submittedName>
        <fullName evidence="2">Putative membrane protein</fullName>
    </submittedName>
</protein>
<evidence type="ECO:0000313" key="3">
    <source>
        <dbReference type="Proteomes" id="UP000232003"/>
    </source>
</evidence>
<evidence type="ECO:0000256" key="1">
    <source>
        <dbReference type="SAM" id="SignalP"/>
    </source>
</evidence>
<accession>A0A2K8TCU3</accession>
<proteinExistence type="predicted"/>
<dbReference type="RefSeq" id="WP_100904369.1">
    <property type="nucleotide sequence ID" value="NZ_CAWNNC010000009.1"/>
</dbReference>
<dbReference type="AlphaFoldDB" id="A0A2K8TCU3"/>
<keyword evidence="1" id="KW-0732">Signal</keyword>
<keyword evidence="2" id="KW-0614">Plasmid</keyword>
<evidence type="ECO:0000313" key="2">
    <source>
        <dbReference type="EMBL" id="AUB44835.1"/>
    </source>
</evidence>